<dbReference type="GO" id="GO:0003824">
    <property type="term" value="F:catalytic activity"/>
    <property type="evidence" value="ECO:0007669"/>
    <property type="project" value="InterPro"/>
</dbReference>
<dbReference type="SFLD" id="SFLDG01095">
    <property type="entry name" value="Uncharacterised_Radical_SAM_Su"/>
    <property type="match status" value="1"/>
</dbReference>
<dbReference type="InterPro" id="IPR051198">
    <property type="entry name" value="BchE-like"/>
</dbReference>
<evidence type="ECO:0000256" key="2">
    <source>
        <dbReference type="ARBA" id="ARBA00022691"/>
    </source>
</evidence>
<sequence>MPAINGYLVAHAWFTRRRNKRNVIHYDMPLYRPPSEGNNLIIQATLGCHFNQCSFCSMYKQKQFEARPLNIVFDEITQAARAWPEAQRVFLADGDALTLPTEHLIKIAERLAAAFPKLTRIACYANPSDILRKTAAELARLREHKLNLLYVGIESGSSTILKKITKGASPRSIRAALEKAHQAELKVSATVILGLGGKTRSKEHINGTIELLNSAPITYLSTLQLFLQPNEEIEFLRKFAEPFEMQDDTAILQEQRKLVGGINPPKPVIFRSNHASNALALAGNLPKDRERLIAQIDQALGNDNHLRPRYLRRL</sequence>
<proteinExistence type="predicted"/>
<evidence type="ECO:0000313" key="8">
    <source>
        <dbReference type="Proteomes" id="UP000317355"/>
    </source>
</evidence>
<dbReference type="PANTHER" id="PTHR43409:SF4">
    <property type="entry name" value="RADICAL SAM SUPERFAMILY PROTEIN"/>
    <property type="match status" value="1"/>
</dbReference>
<protein>
    <submittedName>
        <fullName evidence="7">Radical SAM protein</fullName>
    </submittedName>
</protein>
<dbReference type="EMBL" id="VMRY01000018">
    <property type="protein sequence ID" value="TVT56818.1"/>
    <property type="molecule type" value="Genomic_DNA"/>
</dbReference>
<dbReference type="Pfam" id="PF04055">
    <property type="entry name" value="Radical_SAM"/>
    <property type="match status" value="1"/>
</dbReference>
<dbReference type="SUPFAM" id="SSF102114">
    <property type="entry name" value="Radical SAM enzymes"/>
    <property type="match status" value="1"/>
</dbReference>
<reference evidence="7 8" key="1">
    <citation type="submission" date="2019-07" db="EMBL/GenBank/DDBJ databases">
        <title>The pathways for chlorine oxyanion respiration interact through the shared metabolite chlorate.</title>
        <authorList>
            <person name="Barnum T.P."/>
            <person name="Cheng Y."/>
            <person name="Hill K.A."/>
            <person name="Lucas L.N."/>
            <person name="Carlson H.K."/>
            <person name="Coates J.D."/>
        </authorList>
    </citation>
    <scope>NUCLEOTIDE SEQUENCE [LARGE SCALE GENOMIC DNA]</scope>
    <source>
        <strain evidence="7">BK-3</strain>
    </source>
</reference>
<keyword evidence="5" id="KW-0411">Iron-sulfur</keyword>
<dbReference type="InterPro" id="IPR023404">
    <property type="entry name" value="rSAM_horseshoe"/>
</dbReference>
<dbReference type="SFLD" id="SFLDG01082">
    <property type="entry name" value="B12-binding_domain_containing"/>
    <property type="match status" value="1"/>
</dbReference>
<dbReference type="InterPro" id="IPR007197">
    <property type="entry name" value="rSAM"/>
</dbReference>
<dbReference type="InterPro" id="IPR006638">
    <property type="entry name" value="Elp3/MiaA/NifB-like_rSAM"/>
</dbReference>
<evidence type="ECO:0000313" key="7">
    <source>
        <dbReference type="EMBL" id="TVT56818.1"/>
    </source>
</evidence>
<keyword evidence="4" id="KW-0408">Iron</keyword>
<dbReference type="STRING" id="1543721.AAY24_14910"/>
<keyword evidence="3" id="KW-0479">Metal-binding</keyword>
<dbReference type="SMART" id="SM00729">
    <property type="entry name" value="Elp3"/>
    <property type="match status" value="1"/>
</dbReference>
<organism evidence="7 8">
    <name type="scientific">Sedimenticola thiotaurini</name>
    <dbReference type="NCBI Taxonomy" id="1543721"/>
    <lineage>
        <taxon>Bacteria</taxon>
        <taxon>Pseudomonadati</taxon>
        <taxon>Pseudomonadota</taxon>
        <taxon>Gammaproteobacteria</taxon>
        <taxon>Chromatiales</taxon>
        <taxon>Sedimenticolaceae</taxon>
        <taxon>Sedimenticola</taxon>
    </lineage>
</organism>
<keyword evidence="2" id="KW-0949">S-adenosyl-L-methionine</keyword>
<dbReference type="GO" id="GO:0046872">
    <property type="term" value="F:metal ion binding"/>
    <property type="evidence" value="ECO:0007669"/>
    <property type="project" value="UniProtKB-KW"/>
</dbReference>
<evidence type="ECO:0000259" key="6">
    <source>
        <dbReference type="PROSITE" id="PS51918"/>
    </source>
</evidence>
<feature type="domain" description="Radical SAM core" evidence="6">
    <location>
        <begin position="32"/>
        <end position="265"/>
    </location>
</feature>
<dbReference type="Gene3D" id="3.80.30.20">
    <property type="entry name" value="tm_1862 like domain"/>
    <property type="match status" value="1"/>
</dbReference>
<dbReference type="SFLD" id="SFLDS00029">
    <property type="entry name" value="Radical_SAM"/>
    <property type="match status" value="1"/>
</dbReference>
<evidence type="ECO:0000256" key="5">
    <source>
        <dbReference type="ARBA" id="ARBA00023014"/>
    </source>
</evidence>
<accession>A0A558D737</accession>
<dbReference type="Proteomes" id="UP000317355">
    <property type="component" value="Unassembled WGS sequence"/>
</dbReference>
<evidence type="ECO:0000256" key="4">
    <source>
        <dbReference type="ARBA" id="ARBA00023004"/>
    </source>
</evidence>
<dbReference type="PROSITE" id="PS51918">
    <property type="entry name" value="RADICAL_SAM"/>
    <property type="match status" value="1"/>
</dbReference>
<comment type="caution">
    <text evidence="7">The sequence shown here is derived from an EMBL/GenBank/DDBJ whole genome shotgun (WGS) entry which is preliminary data.</text>
</comment>
<dbReference type="GO" id="GO:0051536">
    <property type="term" value="F:iron-sulfur cluster binding"/>
    <property type="evidence" value="ECO:0007669"/>
    <property type="project" value="UniProtKB-KW"/>
</dbReference>
<dbReference type="InterPro" id="IPR058240">
    <property type="entry name" value="rSAM_sf"/>
</dbReference>
<comment type="cofactor">
    <cofactor evidence="1">
        <name>[4Fe-4S] cluster</name>
        <dbReference type="ChEBI" id="CHEBI:49883"/>
    </cofactor>
</comment>
<evidence type="ECO:0000256" key="3">
    <source>
        <dbReference type="ARBA" id="ARBA00022723"/>
    </source>
</evidence>
<name>A0A558D737_9GAMM</name>
<dbReference type="AlphaFoldDB" id="A0A558D737"/>
<gene>
    <name evidence="7" type="ORF">FHK82_06760</name>
</gene>
<dbReference type="PANTHER" id="PTHR43409">
    <property type="entry name" value="ANAEROBIC MAGNESIUM-PROTOPORPHYRIN IX MONOMETHYL ESTER CYCLASE-RELATED"/>
    <property type="match status" value="1"/>
</dbReference>
<dbReference type="CDD" id="cd01335">
    <property type="entry name" value="Radical_SAM"/>
    <property type="match status" value="1"/>
</dbReference>
<evidence type="ECO:0000256" key="1">
    <source>
        <dbReference type="ARBA" id="ARBA00001966"/>
    </source>
</evidence>